<keyword evidence="1" id="KW-1015">Disulfide bond</keyword>
<dbReference type="InterPro" id="IPR012674">
    <property type="entry name" value="Calycin"/>
</dbReference>
<dbReference type="Pfam" id="PF00061">
    <property type="entry name" value="Lipocalin"/>
    <property type="match status" value="1"/>
</dbReference>
<name>A0AAV2S285_MEGNR</name>
<dbReference type="Gene3D" id="2.40.128.20">
    <property type="match status" value="1"/>
</dbReference>
<feature type="region of interest" description="Disordered" evidence="3">
    <location>
        <begin position="241"/>
        <end position="263"/>
    </location>
</feature>
<dbReference type="PROSITE" id="PS00213">
    <property type="entry name" value="LIPOCALIN"/>
    <property type="match status" value="1"/>
</dbReference>
<feature type="non-terminal residue" evidence="6">
    <location>
        <position position="263"/>
    </location>
</feature>
<dbReference type="InterPro" id="IPR003057">
    <property type="entry name" value="Invtbrt_color"/>
</dbReference>
<organism evidence="6 7">
    <name type="scientific">Meganyctiphanes norvegica</name>
    <name type="common">Northern krill</name>
    <name type="synonym">Thysanopoda norvegica</name>
    <dbReference type="NCBI Taxonomy" id="48144"/>
    <lineage>
        <taxon>Eukaryota</taxon>
        <taxon>Metazoa</taxon>
        <taxon>Ecdysozoa</taxon>
        <taxon>Arthropoda</taxon>
        <taxon>Crustacea</taxon>
        <taxon>Multicrustacea</taxon>
        <taxon>Malacostraca</taxon>
        <taxon>Eumalacostraca</taxon>
        <taxon>Eucarida</taxon>
        <taxon>Euphausiacea</taxon>
        <taxon>Euphausiidae</taxon>
        <taxon>Meganyctiphanes</taxon>
    </lineage>
</organism>
<dbReference type="GO" id="GO:0031409">
    <property type="term" value="F:pigment binding"/>
    <property type="evidence" value="ECO:0007669"/>
    <property type="project" value="InterPro"/>
</dbReference>
<sequence>MSVVILLLCYIIKITTAFPAIPDFLGLGSCASVRVQPNFEFDKYQGLWWEILAAPNKDESAKSCIMHNHTLSGSSMKVRTTGLDGSDDKIKLKSVLSPNMKPGSIVGSSDLIVKVSGVPNIPYQILATDYRTYSCVYSCMETRGFKEENAWVFGRTPHLEPKYIEKCNAVFKNFNIDSAMLHRTSQGKICPYYHHLTDIIQSNEDFLDLIFGQKNGESSEIVPTSTISSPTASDTIKPYVPQTTSSNASPTNNLIPTRIYPTT</sequence>
<evidence type="ECO:0000256" key="1">
    <source>
        <dbReference type="ARBA" id="ARBA00023157"/>
    </source>
</evidence>
<dbReference type="AlphaFoldDB" id="A0AAV2S285"/>
<evidence type="ECO:0000256" key="2">
    <source>
        <dbReference type="RuleBase" id="RU003695"/>
    </source>
</evidence>
<dbReference type="GO" id="GO:0006629">
    <property type="term" value="P:lipid metabolic process"/>
    <property type="evidence" value="ECO:0007669"/>
    <property type="project" value="TreeGrafter"/>
</dbReference>
<accession>A0AAV2S285</accession>
<evidence type="ECO:0000313" key="7">
    <source>
        <dbReference type="Proteomes" id="UP001497623"/>
    </source>
</evidence>
<keyword evidence="4" id="KW-0732">Signal</keyword>
<keyword evidence="7" id="KW-1185">Reference proteome</keyword>
<proteinExistence type="inferred from homology"/>
<feature type="chain" id="PRO_5043932047" description="Lipocalin/cytosolic fatty-acid binding domain-containing protein" evidence="4">
    <location>
        <begin position="18"/>
        <end position="263"/>
    </location>
</feature>
<dbReference type="GO" id="GO:0000302">
    <property type="term" value="P:response to reactive oxygen species"/>
    <property type="evidence" value="ECO:0007669"/>
    <property type="project" value="TreeGrafter"/>
</dbReference>
<evidence type="ECO:0000313" key="6">
    <source>
        <dbReference type="EMBL" id="CAL4154970.1"/>
    </source>
</evidence>
<dbReference type="SUPFAM" id="SSF50814">
    <property type="entry name" value="Lipocalins"/>
    <property type="match status" value="1"/>
</dbReference>
<reference evidence="6 7" key="1">
    <citation type="submission" date="2024-05" db="EMBL/GenBank/DDBJ databases">
        <authorList>
            <person name="Wallberg A."/>
        </authorList>
    </citation>
    <scope>NUCLEOTIDE SEQUENCE [LARGE SCALE GENOMIC DNA]</scope>
</reference>
<protein>
    <recommendedName>
        <fullName evidence="5">Lipocalin/cytosolic fatty-acid binding domain-containing protein</fullName>
    </recommendedName>
</protein>
<dbReference type="PANTHER" id="PTHR10612:SF34">
    <property type="entry name" value="APOLIPOPROTEIN D"/>
    <property type="match status" value="1"/>
</dbReference>
<feature type="domain" description="Lipocalin/cytosolic fatty-acid binding" evidence="5">
    <location>
        <begin position="46"/>
        <end position="186"/>
    </location>
</feature>
<evidence type="ECO:0000259" key="5">
    <source>
        <dbReference type="Pfam" id="PF00061"/>
    </source>
</evidence>
<dbReference type="InterPro" id="IPR000566">
    <property type="entry name" value="Lipocln_cytosolic_FA-bd_dom"/>
</dbReference>
<dbReference type="GO" id="GO:0005737">
    <property type="term" value="C:cytoplasm"/>
    <property type="evidence" value="ECO:0007669"/>
    <property type="project" value="TreeGrafter"/>
</dbReference>
<comment type="caution">
    <text evidence="6">The sequence shown here is derived from an EMBL/GenBank/DDBJ whole genome shotgun (WGS) entry which is preliminary data.</text>
</comment>
<evidence type="ECO:0000256" key="4">
    <source>
        <dbReference type="SAM" id="SignalP"/>
    </source>
</evidence>
<dbReference type="PRINTS" id="PR00179">
    <property type="entry name" value="LIPOCALIN"/>
</dbReference>
<dbReference type="Proteomes" id="UP001497623">
    <property type="component" value="Unassembled WGS sequence"/>
</dbReference>
<dbReference type="EMBL" id="CAXKWB010040505">
    <property type="protein sequence ID" value="CAL4154970.1"/>
    <property type="molecule type" value="Genomic_DNA"/>
</dbReference>
<feature type="signal peptide" evidence="4">
    <location>
        <begin position="1"/>
        <end position="17"/>
    </location>
</feature>
<dbReference type="InterPro" id="IPR022272">
    <property type="entry name" value="Lipocalin_CS"/>
</dbReference>
<comment type="similarity">
    <text evidence="2">Belongs to the calycin superfamily. Lipocalin family.</text>
</comment>
<gene>
    <name evidence="6" type="ORF">MNOR_LOCUS31433</name>
</gene>
<dbReference type="PRINTS" id="PR01273">
    <property type="entry name" value="INVTBRTCOLOR"/>
</dbReference>
<dbReference type="PANTHER" id="PTHR10612">
    <property type="entry name" value="APOLIPOPROTEIN D"/>
    <property type="match status" value="1"/>
</dbReference>
<evidence type="ECO:0000256" key="3">
    <source>
        <dbReference type="SAM" id="MobiDB-lite"/>
    </source>
</evidence>